<keyword evidence="13" id="KW-0406">Ion transport</keyword>
<dbReference type="AlphaFoldDB" id="A0A859QD82"/>
<dbReference type="CDD" id="cd00371">
    <property type="entry name" value="HMA"/>
    <property type="match status" value="1"/>
</dbReference>
<keyword evidence="3" id="KW-0813">Transport</keyword>
<dbReference type="InterPro" id="IPR023298">
    <property type="entry name" value="ATPase_P-typ_TM_dom_sf"/>
</dbReference>
<dbReference type="SUPFAM" id="SSF56784">
    <property type="entry name" value="HAD-like"/>
    <property type="match status" value="1"/>
</dbReference>
<dbReference type="InterPro" id="IPR036412">
    <property type="entry name" value="HAD-like_sf"/>
</dbReference>
<dbReference type="Pfam" id="PF00702">
    <property type="entry name" value="Hydrolase"/>
    <property type="match status" value="1"/>
</dbReference>
<dbReference type="Pfam" id="PF00403">
    <property type="entry name" value="HMA"/>
    <property type="match status" value="1"/>
</dbReference>
<name>A0A859QD82_9HYPH</name>
<keyword evidence="12 15" id="KW-1133">Transmembrane helix</keyword>
<dbReference type="Pfam" id="PF00122">
    <property type="entry name" value="E1-E2_ATPase"/>
    <property type="match status" value="1"/>
</dbReference>
<dbReference type="GO" id="GO:0016887">
    <property type="term" value="F:ATP hydrolysis activity"/>
    <property type="evidence" value="ECO:0007669"/>
    <property type="project" value="InterPro"/>
</dbReference>
<evidence type="ECO:0000256" key="2">
    <source>
        <dbReference type="ARBA" id="ARBA00006024"/>
    </source>
</evidence>
<dbReference type="Gene3D" id="3.40.50.1000">
    <property type="entry name" value="HAD superfamily/HAD-like"/>
    <property type="match status" value="1"/>
</dbReference>
<dbReference type="NCBIfam" id="TIGR01512">
    <property type="entry name" value="ATPase-IB2_Cd"/>
    <property type="match status" value="1"/>
</dbReference>
<dbReference type="GO" id="GO:0005507">
    <property type="term" value="F:copper ion binding"/>
    <property type="evidence" value="ECO:0007669"/>
    <property type="project" value="TreeGrafter"/>
</dbReference>
<protein>
    <submittedName>
        <fullName evidence="16">Cadmium-translocating P-type ATPase</fullName>
    </submittedName>
</protein>
<evidence type="ECO:0000256" key="11">
    <source>
        <dbReference type="ARBA" id="ARBA00022967"/>
    </source>
</evidence>
<dbReference type="InterPro" id="IPR008250">
    <property type="entry name" value="ATPase_P-typ_transduc_dom_A_sf"/>
</dbReference>
<feature type="transmembrane region" description="Helical" evidence="15">
    <location>
        <begin position="206"/>
        <end position="227"/>
    </location>
</feature>
<dbReference type="PROSITE" id="PS01047">
    <property type="entry name" value="HMA_1"/>
    <property type="match status" value="1"/>
</dbReference>
<dbReference type="InterPro" id="IPR027256">
    <property type="entry name" value="P-typ_ATPase_IB"/>
</dbReference>
<feature type="transmembrane region" description="Helical" evidence="15">
    <location>
        <begin position="684"/>
        <end position="701"/>
    </location>
</feature>
<keyword evidence="9 15" id="KW-0067">ATP-binding</keyword>
<comment type="similarity">
    <text evidence="2 15">Belongs to the cation transport ATPase (P-type) (TC 3.A.3) family. Type IB subfamily.</text>
</comment>
<dbReference type="RefSeq" id="WP_180939618.1">
    <property type="nucleotide sequence ID" value="NZ_CP041238.1"/>
</dbReference>
<feature type="transmembrane region" description="Helical" evidence="15">
    <location>
        <begin position="364"/>
        <end position="384"/>
    </location>
</feature>
<evidence type="ECO:0000313" key="16">
    <source>
        <dbReference type="EMBL" id="QLL60024.1"/>
    </source>
</evidence>
<dbReference type="GO" id="GO:0005524">
    <property type="term" value="F:ATP binding"/>
    <property type="evidence" value="ECO:0007669"/>
    <property type="project" value="UniProtKB-UniRule"/>
</dbReference>
<dbReference type="NCBIfam" id="TIGR01494">
    <property type="entry name" value="ATPase_P-type"/>
    <property type="match status" value="2"/>
</dbReference>
<keyword evidence="11" id="KW-1278">Translocase</keyword>
<dbReference type="InterPro" id="IPR006121">
    <property type="entry name" value="HMA_dom"/>
</dbReference>
<dbReference type="KEGG" id="emx:FKV68_00510"/>
<keyword evidence="8 15" id="KW-0547">Nucleotide-binding</keyword>
<accession>A0A859QD82</accession>
<dbReference type="Proteomes" id="UP000510721">
    <property type="component" value="Chromosome"/>
</dbReference>
<dbReference type="SUPFAM" id="SSF55008">
    <property type="entry name" value="HMA, heavy metal-associated domain"/>
    <property type="match status" value="1"/>
</dbReference>
<evidence type="ECO:0000256" key="10">
    <source>
        <dbReference type="ARBA" id="ARBA00022842"/>
    </source>
</evidence>
<evidence type="ECO:0000256" key="4">
    <source>
        <dbReference type="ARBA" id="ARBA00022475"/>
    </source>
</evidence>
<evidence type="ECO:0000256" key="1">
    <source>
        <dbReference type="ARBA" id="ARBA00004651"/>
    </source>
</evidence>
<keyword evidence="17" id="KW-1185">Reference proteome</keyword>
<comment type="subcellular location">
    <subcellularLocation>
        <location evidence="1">Cell membrane</location>
        <topology evidence="1">Multi-pass membrane protein</topology>
    </subcellularLocation>
</comment>
<dbReference type="InterPro" id="IPR017969">
    <property type="entry name" value="Heavy-metal-associated_CS"/>
</dbReference>
<dbReference type="GO" id="GO:0055070">
    <property type="term" value="P:copper ion homeostasis"/>
    <property type="evidence" value="ECO:0007669"/>
    <property type="project" value="TreeGrafter"/>
</dbReference>
<feature type="transmembrane region" description="Helical" evidence="15">
    <location>
        <begin position="119"/>
        <end position="141"/>
    </location>
</feature>
<sequence length="739" mass="78158">MEIVNASPVTRADRGTEDGASELRLISRRQSKSGFRTELVVPSMHCGGCMLKVETSLARLPGVTSARANLSTKRVVVEWSQQGEAPALVETLDAIGFPAHAAEVPEEEHDGEFRAMLRALAVAAFASSNIMLLSFAVWFGADPQTRQLFHLISGVIALPTVLYSGQVFFRSAWTALRHGRTNMDVSISIGVTLTFVLSVYETAAHGAHAYFDAAVSLLFFLLIGRTFDHMMRARARSAVSGIARLASRGGYVIEADGRQRYYPLAEILPGMRLSLAAGQRVPVDATIVAGASEIDCSLTSGESIPVPAGIGHELQAGTLNLGAPIEIVALRRSDESFLAEMTRMMEAAESGRSGYRRIADRASALYAPVVHAAAFLTFLGWLVAGAGLHHAATTGIAVLIVTCPCALGLAVPMVQVVAAGRLFRGGILIKDGGALERLSEIDTVVFDKTGTLTRGQPELLPPDDVDDRDAMALAAGIARHSTHPYSRAIAAAFPDAATVSAALVGEVPGYGVEAGVGGGLYRLGRPQWAAPHVAVPEGASVVFSRDGALVRTFRFEDRLRSDAEDCVRRLKAEGLQVEMLSGDRQNAVAEIAKRLDIPFIAEATPAGKVGRLDALRSEGRRVLMVGDGLNDAAALAAAHVSFAPASASDIGRTAADLIFMHEGLLAVERAYGISRDSAALVRQNFALSIAYNVLAVPIAISGFLTPLLASVAMSSSSVIVVANALRLNRGRYEKAGLHG</sequence>
<dbReference type="NCBIfam" id="TIGR01525">
    <property type="entry name" value="ATPase-IB_hvy"/>
    <property type="match status" value="1"/>
</dbReference>
<feature type="transmembrane region" description="Helical" evidence="15">
    <location>
        <begin position="147"/>
        <end position="169"/>
    </location>
</feature>
<dbReference type="InterPro" id="IPR001757">
    <property type="entry name" value="P_typ_ATPase"/>
</dbReference>
<dbReference type="InterPro" id="IPR023299">
    <property type="entry name" value="ATPase_P-typ_cyto_dom_N"/>
</dbReference>
<keyword evidence="5" id="KW-0597">Phosphoprotein</keyword>
<dbReference type="PROSITE" id="PS50846">
    <property type="entry name" value="HMA_2"/>
    <property type="match status" value="1"/>
</dbReference>
<evidence type="ECO:0000313" key="17">
    <source>
        <dbReference type="Proteomes" id="UP000510721"/>
    </source>
</evidence>
<evidence type="ECO:0000256" key="7">
    <source>
        <dbReference type="ARBA" id="ARBA00022723"/>
    </source>
</evidence>
<dbReference type="SUPFAM" id="SSF81665">
    <property type="entry name" value="Calcium ATPase, transmembrane domain M"/>
    <property type="match status" value="1"/>
</dbReference>
<dbReference type="Gene3D" id="3.30.70.100">
    <property type="match status" value="1"/>
</dbReference>
<evidence type="ECO:0000256" key="14">
    <source>
        <dbReference type="ARBA" id="ARBA00023136"/>
    </source>
</evidence>
<evidence type="ECO:0000256" key="12">
    <source>
        <dbReference type="ARBA" id="ARBA00022989"/>
    </source>
</evidence>
<dbReference type="InterPro" id="IPR036163">
    <property type="entry name" value="HMA_dom_sf"/>
</dbReference>
<dbReference type="PANTHER" id="PTHR43520:SF5">
    <property type="entry name" value="CATION-TRANSPORTING P-TYPE ATPASE-RELATED"/>
    <property type="match status" value="1"/>
</dbReference>
<dbReference type="PROSITE" id="PS00154">
    <property type="entry name" value="ATPASE_E1_E2"/>
    <property type="match status" value="1"/>
</dbReference>
<evidence type="ECO:0000256" key="3">
    <source>
        <dbReference type="ARBA" id="ARBA00022448"/>
    </source>
</evidence>
<keyword evidence="4 15" id="KW-1003">Cell membrane</keyword>
<dbReference type="Gene3D" id="2.70.150.10">
    <property type="entry name" value="Calcium-transporting ATPase, cytoplasmic transduction domain A"/>
    <property type="match status" value="1"/>
</dbReference>
<evidence type="ECO:0000256" key="6">
    <source>
        <dbReference type="ARBA" id="ARBA00022692"/>
    </source>
</evidence>
<proteinExistence type="inferred from homology"/>
<keyword evidence="6 15" id="KW-0812">Transmembrane</keyword>
<evidence type="ECO:0000256" key="15">
    <source>
        <dbReference type="RuleBase" id="RU362081"/>
    </source>
</evidence>
<dbReference type="GO" id="GO:0005886">
    <property type="term" value="C:plasma membrane"/>
    <property type="evidence" value="ECO:0007669"/>
    <property type="project" value="UniProtKB-SubCell"/>
</dbReference>
<dbReference type="PRINTS" id="PR00119">
    <property type="entry name" value="CATATPASE"/>
</dbReference>
<keyword evidence="7 15" id="KW-0479">Metal-binding</keyword>
<evidence type="ECO:0000256" key="5">
    <source>
        <dbReference type="ARBA" id="ARBA00022553"/>
    </source>
</evidence>
<dbReference type="SUPFAM" id="SSF81653">
    <property type="entry name" value="Calcium ATPase, transduction domain A"/>
    <property type="match status" value="1"/>
</dbReference>
<evidence type="ECO:0000256" key="9">
    <source>
        <dbReference type="ARBA" id="ARBA00022840"/>
    </source>
</evidence>
<dbReference type="InterPro" id="IPR059000">
    <property type="entry name" value="ATPase_P-type_domA"/>
</dbReference>
<dbReference type="NCBIfam" id="TIGR01511">
    <property type="entry name" value="ATPase-IB1_Cu"/>
    <property type="match status" value="1"/>
</dbReference>
<feature type="transmembrane region" description="Helical" evidence="15">
    <location>
        <begin position="396"/>
        <end position="420"/>
    </location>
</feature>
<evidence type="ECO:0000256" key="13">
    <source>
        <dbReference type="ARBA" id="ARBA00023065"/>
    </source>
</evidence>
<dbReference type="EMBL" id="CP041238">
    <property type="protein sequence ID" value="QLL60024.1"/>
    <property type="molecule type" value="Genomic_DNA"/>
</dbReference>
<keyword evidence="10" id="KW-0460">Magnesium</keyword>
<organism evidence="16 17">
    <name type="scientific">Sinorhizobium mexicanum</name>
    <dbReference type="NCBI Taxonomy" id="375549"/>
    <lineage>
        <taxon>Bacteria</taxon>
        <taxon>Pseudomonadati</taxon>
        <taxon>Pseudomonadota</taxon>
        <taxon>Alphaproteobacteria</taxon>
        <taxon>Hyphomicrobiales</taxon>
        <taxon>Rhizobiaceae</taxon>
        <taxon>Sinorhizobium/Ensifer group</taxon>
        <taxon>Sinorhizobium</taxon>
    </lineage>
</organism>
<dbReference type="PANTHER" id="PTHR43520">
    <property type="entry name" value="ATP7, ISOFORM B"/>
    <property type="match status" value="1"/>
</dbReference>
<keyword evidence="14 15" id="KW-0472">Membrane</keyword>
<dbReference type="GO" id="GO:0043682">
    <property type="term" value="F:P-type divalent copper transporter activity"/>
    <property type="evidence" value="ECO:0007669"/>
    <property type="project" value="TreeGrafter"/>
</dbReference>
<dbReference type="PRINTS" id="PR00943">
    <property type="entry name" value="CUATPASE"/>
</dbReference>
<reference evidence="16 17" key="1">
    <citation type="submission" date="2019-06" db="EMBL/GenBank/DDBJ databases">
        <title>Complete genome sequence of Ensifer mexicanus ITTG R7 isolated from nodules of Acacia angustissima (Mill.) Kuntze.</title>
        <authorList>
            <person name="Rincon-Rosales R."/>
            <person name="Rogel M.A."/>
            <person name="Guerrero G."/>
            <person name="Rincon-Molina C.I."/>
            <person name="Lopez-Lopez A."/>
            <person name="Martinez-Romero E."/>
        </authorList>
    </citation>
    <scope>NUCLEOTIDE SEQUENCE [LARGE SCALE GENOMIC DNA]</scope>
    <source>
        <strain evidence="16 17">ITTG R7</strain>
    </source>
</reference>
<evidence type="ECO:0000256" key="8">
    <source>
        <dbReference type="ARBA" id="ARBA00022741"/>
    </source>
</evidence>
<dbReference type="InterPro" id="IPR018303">
    <property type="entry name" value="ATPase_P-typ_P_site"/>
</dbReference>
<gene>
    <name evidence="16" type="primary">cadA</name>
    <name evidence="16" type="ORF">FKV68_00510</name>
</gene>
<dbReference type="InterPro" id="IPR023214">
    <property type="entry name" value="HAD_sf"/>
</dbReference>
<feature type="transmembrane region" description="Helical" evidence="15">
    <location>
        <begin position="181"/>
        <end position="200"/>
    </location>
</feature>
<dbReference type="Gene3D" id="3.40.1110.10">
    <property type="entry name" value="Calcium-transporting ATPase, cytoplasmic domain N"/>
    <property type="match status" value="1"/>
</dbReference>